<evidence type="ECO:0000313" key="3">
    <source>
        <dbReference type="Proteomes" id="UP000186309"/>
    </source>
</evidence>
<dbReference type="AlphaFoldDB" id="A0A1U7CWR0"/>
<name>A0A1U7CWR0_9BACT</name>
<keyword evidence="3" id="KW-1185">Reference proteome</keyword>
<dbReference type="Gene3D" id="3.40.50.1820">
    <property type="entry name" value="alpha/beta hydrolase"/>
    <property type="match status" value="1"/>
</dbReference>
<dbReference type="SUPFAM" id="SSF53474">
    <property type="entry name" value="alpha/beta-Hydrolases"/>
    <property type="match status" value="1"/>
</dbReference>
<dbReference type="InterPro" id="IPR050471">
    <property type="entry name" value="AB_hydrolase"/>
</dbReference>
<dbReference type="RefSeq" id="WP_076349714.1">
    <property type="nucleotide sequence ID" value="NZ_CP019082.1"/>
</dbReference>
<sequence>MPTISANGRNLYYEEVGSDGEPLVFLSGLGGDHRAFSIAQRHFGKSYRTLGVDARDAGRSDRADAPYTTADMADDVAGLLDAVGVDSAHIVGQSLGGLVAQELAIRHPRRVKSLVLASSHAGSNDWRKAVIESWIQLREAVDAGRFTRATLPWLVAPPFYAHKEQIDGLVRFAEGNAWPQDPAAFTRQARAAMSHDARDRLGGVDAPCLVLVGALDLVNPPRVAEDLANRLPNARMIVLPNVGHMPHIENKLDFREALERFLLSLS</sequence>
<dbReference type="STRING" id="1387353.BSF38_04926"/>
<gene>
    <name evidence="2" type="primary">bpoC</name>
    <name evidence="2" type="ORF">BSF38_04926</name>
</gene>
<reference evidence="3" key="1">
    <citation type="submission" date="2016-12" db="EMBL/GenBank/DDBJ databases">
        <title>Comparative genomics of four Isosphaeraceae planctomycetes: a common pool of plasmids and glycoside hydrolase genes.</title>
        <authorList>
            <person name="Ivanova A."/>
        </authorList>
    </citation>
    <scope>NUCLEOTIDE SEQUENCE [LARGE SCALE GENOMIC DNA]</scope>
    <source>
        <strain evidence="3">PX4</strain>
    </source>
</reference>
<dbReference type="PANTHER" id="PTHR43433:SF5">
    <property type="entry name" value="AB HYDROLASE-1 DOMAIN-CONTAINING PROTEIN"/>
    <property type="match status" value="1"/>
</dbReference>
<dbReference type="EMBL" id="CP019082">
    <property type="protein sequence ID" value="APW63361.1"/>
    <property type="molecule type" value="Genomic_DNA"/>
</dbReference>
<dbReference type="GO" id="GO:0019806">
    <property type="term" value="F:bromide peroxidase activity"/>
    <property type="evidence" value="ECO:0007669"/>
    <property type="project" value="UniProtKB-EC"/>
</dbReference>
<accession>A0A1U7CWR0</accession>
<dbReference type="PANTHER" id="PTHR43433">
    <property type="entry name" value="HYDROLASE, ALPHA/BETA FOLD FAMILY PROTEIN"/>
    <property type="match status" value="1"/>
</dbReference>
<keyword evidence="2" id="KW-0575">Peroxidase</keyword>
<feature type="domain" description="AB hydrolase-1" evidence="1">
    <location>
        <begin position="22"/>
        <end position="250"/>
    </location>
</feature>
<dbReference type="GO" id="GO:0046503">
    <property type="term" value="P:glycerolipid catabolic process"/>
    <property type="evidence" value="ECO:0007669"/>
    <property type="project" value="TreeGrafter"/>
</dbReference>
<proteinExistence type="predicted"/>
<dbReference type="EC" id="1.11.1.18" evidence="2"/>
<dbReference type="PRINTS" id="PR00111">
    <property type="entry name" value="ABHYDROLASE"/>
</dbReference>
<dbReference type="InterPro" id="IPR000073">
    <property type="entry name" value="AB_hydrolase_1"/>
</dbReference>
<dbReference type="OrthoDB" id="9775557at2"/>
<evidence type="ECO:0000259" key="1">
    <source>
        <dbReference type="Pfam" id="PF00561"/>
    </source>
</evidence>
<dbReference type="GO" id="GO:0004806">
    <property type="term" value="F:triacylglycerol lipase activity"/>
    <property type="evidence" value="ECO:0007669"/>
    <property type="project" value="TreeGrafter"/>
</dbReference>
<dbReference type="KEGG" id="pbor:BSF38_04926"/>
<protein>
    <submittedName>
        <fullName evidence="2">Non-heme bromoperoxidase BpoC</fullName>
        <ecNumber evidence="2">1.11.1.18</ecNumber>
    </submittedName>
</protein>
<dbReference type="InterPro" id="IPR029058">
    <property type="entry name" value="AB_hydrolase_fold"/>
</dbReference>
<evidence type="ECO:0000313" key="2">
    <source>
        <dbReference type="EMBL" id="APW63361.1"/>
    </source>
</evidence>
<organism evidence="2 3">
    <name type="scientific">Paludisphaera borealis</name>
    <dbReference type="NCBI Taxonomy" id="1387353"/>
    <lineage>
        <taxon>Bacteria</taxon>
        <taxon>Pseudomonadati</taxon>
        <taxon>Planctomycetota</taxon>
        <taxon>Planctomycetia</taxon>
        <taxon>Isosphaerales</taxon>
        <taxon>Isosphaeraceae</taxon>
        <taxon>Paludisphaera</taxon>
    </lineage>
</organism>
<dbReference type="Proteomes" id="UP000186309">
    <property type="component" value="Chromosome"/>
</dbReference>
<dbReference type="Pfam" id="PF00561">
    <property type="entry name" value="Abhydrolase_1"/>
    <property type="match status" value="1"/>
</dbReference>
<keyword evidence="2" id="KW-0560">Oxidoreductase</keyword>